<dbReference type="Gene3D" id="2.40.160.10">
    <property type="entry name" value="Porin"/>
    <property type="match status" value="1"/>
</dbReference>
<dbReference type="Pfam" id="PF13609">
    <property type="entry name" value="Porin_4"/>
    <property type="match status" value="1"/>
</dbReference>
<evidence type="ECO:0000256" key="8">
    <source>
        <dbReference type="ARBA" id="ARBA00023114"/>
    </source>
</evidence>
<feature type="domain" description="Porin" evidence="11">
    <location>
        <begin position="37"/>
        <end position="346"/>
    </location>
</feature>
<dbReference type="GO" id="GO:0009279">
    <property type="term" value="C:cell outer membrane"/>
    <property type="evidence" value="ECO:0007669"/>
    <property type="project" value="UniProtKB-SubCell"/>
</dbReference>
<dbReference type="SUPFAM" id="SSF56935">
    <property type="entry name" value="Porins"/>
    <property type="match status" value="1"/>
</dbReference>
<keyword evidence="3" id="KW-0813">Transport</keyword>
<evidence type="ECO:0000256" key="6">
    <source>
        <dbReference type="ARBA" id="ARBA00022729"/>
    </source>
</evidence>
<dbReference type="GO" id="GO:0015288">
    <property type="term" value="F:porin activity"/>
    <property type="evidence" value="ECO:0007669"/>
    <property type="project" value="UniProtKB-KW"/>
</dbReference>
<accession>A0A1U9UP59</accession>
<dbReference type="InterPro" id="IPR023614">
    <property type="entry name" value="Porin_dom_sf"/>
</dbReference>
<dbReference type="PANTHER" id="PTHR34501">
    <property type="entry name" value="PROTEIN YDDL-RELATED"/>
    <property type="match status" value="1"/>
</dbReference>
<dbReference type="EMBL" id="CP017757">
    <property type="protein sequence ID" value="AQV94011.1"/>
    <property type="molecule type" value="Genomic_DNA"/>
</dbReference>
<dbReference type="KEGG" id="cuh:BJN34_08920"/>
<gene>
    <name evidence="12" type="ORF">BJN34_08920</name>
</gene>
<reference evidence="13" key="1">
    <citation type="submission" date="2017-02" db="EMBL/GenBank/DDBJ databases">
        <title>Complete genome sequence of Cupriavidus necator strain NH9, a 3-chlorobenzoate degrader.</title>
        <authorList>
            <person name="Moriuchi R."/>
            <person name="Dohra H."/>
            <person name="Ogawa N."/>
        </authorList>
    </citation>
    <scope>NUCLEOTIDE SEQUENCE [LARGE SCALE GENOMIC DNA]</scope>
    <source>
        <strain evidence="13">NH9</strain>
    </source>
</reference>
<comment type="subunit">
    <text evidence="2">Homotrimer.</text>
</comment>
<evidence type="ECO:0000256" key="4">
    <source>
        <dbReference type="ARBA" id="ARBA00022452"/>
    </source>
</evidence>
<evidence type="ECO:0000256" key="3">
    <source>
        <dbReference type="ARBA" id="ARBA00022448"/>
    </source>
</evidence>
<evidence type="ECO:0000256" key="5">
    <source>
        <dbReference type="ARBA" id="ARBA00022692"/>
    </source>
</evidence>
<keyword evidence="4" id="KW-1134">Transmembrane beta strand</keyword>
<evidence type="ECO:0000256" key="1">
    <source>
        <dbReference type="ARBA" id="ARBA00004571"/>
    </source>
</evidence>
<keyword evidence="8" id="KW-0626">Porin</keyword>
<evidence type="ECO:0000256" key="7">
    <source>
        <dbReference type="ARBA" id="ARBA00023065"/>
    </source>
</evidence>
<protein>
    <submittedName>
        <fullName evidence="12">Porin</fullName>
    </submittedName>
</protein>
<evidence type="ECO:0000256" key="9">
    <source>
        <dbReference type="ARBA" id="ARBA00023136"/>
    </source>
</evidence>
<dbReference type="GO" id="GO:0046930">
    <property type="term" value="C:pore complex"/>
    <property type="evidence" value="ECO:0007669"/>
    <property type="project" value="UniProtKB-KW"/>
</dbReference>
<sequence>MRTRRPDSSFVFNHNKYRDMNSSRIPPLARTLGAVGALGALAWAGSATASVQLYGAADSFLQYSRNAGQSSVRLLSGGASTSRWGIAGVEDLGGGLHASFRLESGIDLMTGRQQSATSMYNREANIALSSEDWGIVKLGKQYPAIGPESTDPFLQVAQLSPFASTVLAVSDLGPGVTAVQARVNNAITYETPSFGGLSVRTLYASRNAAGASPNAGNIGAVANFARGPLQLSGSYNAVWPTTAKTPGGVPDGPRTDMFMASSAYAFGALQGTFAYSMIRPTAPGTFVAQVFSLGAVWQHGPNVIRAGIAYRNVSGKADQALGALLGYDYQFSKLTGIYTRVGGFKNYGQSTIGFGSDPVTTPGASSLVVALGIRQKF</sequence>
<comment type="subcellular location">
    <subcellularLocation>
        <location evidence="1">Cell outer membrane</location>
        <topology evidence="1">Multi-pass membrane protein</topology>
    </subcellularLocation>
</comment>
<dbReference type="CDD" id="cd00342">
    <property type="entry name" value="gram_neg_porins"/>
    <property type="match status" value="1"/>
</dbReference>
<keyword evidence="6" id="KW-0732">Signal</keyword>
<proteinExistence type="predicted"/>
<dbReference type="Proteomes" id="UP000189627">
    <property type="component" value="Chromosome 1"/>
</dbReference>
<organism evidence="12 13">
    <name type="scientific">Cupriavidus necator</name>
    <name type="common">Alcaligenes eutrophus</name>
    <name type="synonym">Ralstonia eutropha</name>
    <dbReference type="NCBI Taxonomy" id="106590"/>
    <lineage>
        <taxon>Bacteria</taxon>
        <taxon>Pseudomonadati</taxon>
        <taxon>Pseudomonadota</taxon>
        <taxon>Betaproteobacteria</taxon>
        <taxon>Burkholderiales</taxon>
        <taxon>Burkholderiaceae</taxon>
        <taxon>Cupriavidus</taxon>
    </lineage>
</organism>
<dbReference type="OrthoDB" id="8982743at2"/>
<dbReference type="PANTHER" id="PTHR34501:SF9">
    <property type="entry name" value="MAJOR OUTER MEMBRANE PROTEIN P.IA"/>
    <property type="match status" value="1"/>
</dbReference>
<keyword evidence="7" id="KW-0406">Ion transport</keyword>
<keyword evidence="5" id="KW-0812">Transmembrane</keyword>
<dbReference type="AlphaFoldDB" id="A0A1U9UP59"/>
<evidence type="ECO:0000259" key="11">
    <source>
        <dbReference type="Pfam" id="PF13609"/>
    </source>
</evidence>
<evidence type="ECO:0000256" key="10">
    <source>
        <dbReference type="ARBA" id="ARBA00023237"/>
    </source>
</evidence>
<dbReference type="InterPro" id="IPR050298">
    <property type="entry name" value="Gram-neg_bact_OMP"/>
</dbReference>
<name>A0A1U9UP59_CUPNE</name>
<evidence type="ECO:0000313" key="12">
    <source>
        <dbReference type="EMBL" id="AQV94011.1"/>
    </source>
</evidence>
<dbReference type="InterPro" id="IPR033900">
    <property type="entry name" value="Gram_neg_porin_domain"/>
</dbReference>
<dbReference type="GO" id="GO:0006811">
    <property type="term" value="P:monoatomic ion transport"/>
    <property type="evidence" value="ECO:0007669"/>
    <property type="project" value="UniProtKB-KW"/>
</dbReference>
<evidence type="ECO:0000256" key="2">
    <source>
        <dbReference type="ARBA" id="ARBA00011233"/>
    </source>
</evidence>
<evidence type="ECO:0000313" key="13">
    <source>
        <dbReference type="Proteomes" id="UP000189627"/>
    </source>
</evidence>
<keyword evidence="10" id="KW-0998">Cell outer membrane</keyword>
<keyword evidence="9" id="KW-0472">Membrane</keyword>